<dbReference type="AlphaFoldDB" id="A0A166JJ32"/>
<dbReference type="Proteomes" id="UP000076532">
    <property type="component" value="Unassembled WGS sequence"/>
</dbReference>
<evidence type="ECO:0000313" key="3">
    <source>
        <dbReference type="Proteomes" id="UP000076532"/>
    </source>
</evidence>
<feature type="region of interest" description="Disordered" evidence="1">
    <location>
        <begin position="38"/>
        <end position="95"/>
    </location>
</feature>
<proteinExistence type="predicted"/>
<accession>A0A166JJ32</accession>
<evidence type="ECO:0000313" key="2">
    <source>
        <dbReference type="EMBL" id="KZP20913.1"/>
    </source>
</evidence>
<gene>
    <name evidence="2" type="ORF">FIBSPDRAFT_891516</name>
</gene>
<keyword evidence="3" id="KW-1185">Reference proteome</keyword>
<sequence>MSLPPFPLLEPPLLSVETSSPPAAIALARFTSHHEASQHAGARKCTTSPALTKNETLPKLNGNETEGVAVMTQATSFPRKEPRPTGPTAPPVVGETLIPPCITSINAAPHRSWLCSPTLPEEDDRRDARRDESLALHHLRDVETPLRGCDCISTGRGGAGNIHTIGKSLNQTAYYHYHPAYPTY</sequence>
<evidence type="ECO:0000256" key="1">
    <source>
        <dbReference type="SAM" id="MobiDB-lite"/>
    </source>
</evidence>
<protein>
    <submittedName>
        <fullName evidence="2">Uncharacterized protein</fullName>
    </submittedName>
</protein>
<name>A0A166JJ32_9AGAM</name>
<feature type="compositionally biased region" description="Polar residues" evidence="1">
    <location>
        <begin position="45"/>
        <end position="55"/>
    </location>
</feature>
<organism evidence="2 3">
    <name type="scientific">Athelia psychrophila</name>
    <dbReference type="NCBI Taxonomy" id="1759441"/>
    <lineage>
        <taxon>Eukaryota</taxon>
        <taxon>Fungi</taxon>
        <taxon>Dikarya</taxon>
        <taxon>Basidiomycota</taxon>
        <taxon>Agaricomycotina</taxon>
        <taxon>Agaricomycetes</taxon>
        <taxon>Agaricomycetidae</taxon>
        <taxon>Atheliales</taxon>
        <taxon>Atheliaceae</taxon>
        <taxon>Athelia</taxon>
    </lineage>
</organism>
<dbReference type="EMBL" id="KV417551">
    <property type="protein sequence ID" value="KZP20913.1"/>
    <property type="molecule type" value="Genomic_DNA"/>
</dbReference>
<reference evidence="2 3" key="1">
    <citation type="journal article" date="2016" name="Mol. Biol. Evol.">
        <title>Comparative Genomics of Early-Diverging Mushroom-Forming Fungi Provides Insights into the Origins of Lignocellulose Decay Capabilities.</title>
        <authorList>
            <person name="Nagy L.G."/>
            <person name="Riley R."/>
            <person name="Tritt A."/>
            <person name="Adam C."/>
            <person name="Daum C."/>
            <person name="Floudas D."/>
            <person name="Sun H."/>
            <person name="Yadav J.S."/>
            <person name="Pangilinan J."/>
            <person name="Larsson K.H."/>
            <person name="Matsuura K."/>
            <person name="Barry K."/>
            <person name="Labutti K."/>
            <person name="Kuo R."/>
            <person name="Ohm R.A."/>
            <person name="Bhattacharya S.S."/>
            <person name="Shirouzu T."/>
            <person name="Yoshinaga Y."/>
            <person name="Martin F.M."/>
            <person name="Grigoriev I.V."/>
            <person name="Hibbett D.S."/>
        </authorList>
    </citation>
    <scope>NUCLEOTIDE SEQUENCE [LARGE SCALE GENOMIC DNA]</scope>
    <source>
        <strain evidence="2 3">CBS 109695</strain>
    </source>
</reference>